<keyword evidence="1" id="KW-0472">Membrane</keyword>
<sequence length="116" mass="11309">MNTDNTLLNAVIGAVATIGFSFLGISPIIGGAIAAYLEGSESEDGVRIGALSGLIASLPVAVILAVALVFLPLTGDVGVAIGGFVLVLAVVAIAVGFTVALSALGGLIGAYLKENA</sequence>
<dbReference type="RefSeq" id="WP_256418462.1">
    <property type="nucleotide sequence ID" value="NZ_JANHDL010000006.1"/>
</dbReference>
<gene>
    <name evidence="2" type="ORF">ACFR9T_00615</name>
</gene>
<organism evidence="2 3">
    <name type="scientific">Halorubrum laminariae</name>
    <dbReference type="NCBI Taxonomy" id="1433523"/>
    <lineage>
        <taxon>Archaea</taxon>
        <taxon>Methanobacteriati</taxon>
        <taxon>Methanobacteriota</taxon>
        <taxon>Stenosarchaea group</taxon>
        <taxon>Halobacteria</taxon>
        <taxon>Halobacteriales</taxon>
        <taxon>Haloferacaceae</taxon>
        <taxon>Halorubrum</taxon>
    </lineage>
</organism>
<reference evidence="2 3" key="1">
    <citation type="journal article" date="2019" name="Int. J. Syst. Evol. Microbiol.">
        <title>The Global Catalogue of Microorganisms (GCM) 10K type strain sequencing project: providing services to taxonomists for standard genome sequencing and annotation.</title>
        <authorList>
            <consortium name="The Broad Institute Genomics Platform"/>
            <consortium name="The Broad Institute Genome Sequencing Center for Infectious Disease"/>
            <person name="Wu L."/>
            <person name="Ma J."/>
        </authorList>
    </citation>
    <scope>NUCLEOTIDE SEQUENCE [LARGE SCALE GENOMIC DNA]</scope>
    <source>
        <strain evidence="2 3">CGMCC 1.12689</strain>
    </source>
</reference>
<feature type="transmembrane region" description="Helical" evidence="1">
    <location>
        <begin position="12"/>
        <end position="37"/>
    </location>
</feature>
<evidence type="ECO:0000313" key="3">
    <source>
        <dbReference type="Proteomes" id="UP001597185"/>
    </source>
</evidence>
<comment type="caution">
    <text evidence="2">The sequence shown here is derived from an EMBL/GenBank/DDBJ whole genome shotgun (WGS) entry which is preliminary data.</text>
</comment>
<dbReference type="AlphaFoldDB" id="A0ABD6BWA6"/>
<keyword evidence="1" id="KW-1133">Transmembrane helix</keyword>
<feature type="transmembrane region" description="Helical" evidence="1">
    <location>
        <begin position="49"/>
        <end position="73"/>
    </location>
</feature>
<dbReference type="EMBL" id="JBHUDB010000001">
    <property type="protein sequence ID" value="MFD1569110.1"/>
    <property type="molecule type" value="Genomic_DNA"/>
</dbReference>
<feature type="transmembrane region" description="Helical" evidence="1">
    <location>
        <begin position="79"/>
        <end position="112"/>
    </location>
</feature>
<dbReference type="Proteomes" id="UP001597185">
    <property type="component" value="Unassembled WGS sequence"/>
</dbReference>
<proteinExistence type="predicted"/>
<evidence type="ECO:0000256" key="1">
    <source>
        <dbReference type="SAM" id="Phobius"/>
    </source>
</evidence>
<name>A0ABD6BWA6_9EURY</name>
<accession>A0ABD6BWA6</accession>
<dbReference type="InterPro" id="IPR040493">
    <property type="entry name" value="DUF5518"/>
</dbReference>
<keyword evidence="3" id="KW-1185">Reference proteome</keyword>
<keyword evidence="1" id="KW-0812">Transmembrane</keyword>
<protein>
    <submittedName>
        <fullName evidence="2">DUF5518 domain-containing protein</fullName>
    </submittedName>
</protein>
<dbReference type="Pfam" id="PF17647">
    <property type="entry name" value="DUF5518"/>
    <property type="match status" value="1"/>
</dbReference>
<evidence type="ECO:0000313" key="2">
    <source>
        <dbReference type="EMBL" id="MFD1569110.1"/>
    </source>
</evidence>